<protein>
    <submittedName>
        <fullName evidence="1">Uncharacterized protein</fullName>
    </submittedName>
</protein>
<name>A0A6J5H5Y3_9BURK</name>
<dbReference type="Proteomes" id="UP000494252">
    <property type="component" value="Unassembled WGS sequence"/>
</dbReference>
<reference evidence="1 2" key="1">
    <citation type="submission" date="2020-04" db="EMBL/GenBank/DDBJ databases">
        <authorList>
            <person name="De Canck E."/>
        </authorList>
    </citation>
    <scope>NUCLEOTIDE SEQUENCE [LARGE SCALE GENOMIC DNA]</scope>
    <source>
        <strain evidence="1 2">LMG 27177</strain>
    </source>
</reference>
<dbReference type="EMBL" id="CADIKI010000064">
    <property type="protein sequence ID" value="CAB3810958.1"/>
    <property type="molecule type" value="Genomic_DNA"/>
</dbReference>
<gene>
    <name evidence="1" type="ORF">LMG27177_07641</name>
</gene>
<proteinExistence type="predicted"/>
<keyword evidence="2" id="KW-1185">Reference proteome</keyword>
<sequence>MLVRWKAQNPIAPSLEIFQVERSWPQKLNQLGKWFQFWTISK</sequence>
<evidence type="ECO:0000313" key="2">
    <source>
        <dbReference type="Proteomes" id="UP000494252"/>
    </source>
</evidence>
<organism evidence="1 2">
    <name type="scientific">Paraburkholderia fynbosensis</name>
    <dbReference type="NCBI Taxonomy" id="1200993"/>
    <lineage>
        <taxon>Bacteria</taxon>
        <taxon>Pseudomonadati</taxon>
        <taxon>Pseudomonadota</taxon>
        <taxon>Betaproteobacteria</taxon>
        <taxon>Burkholderiales</taxon>
        <taxon>Burkholderiaceae</taxon>
        <taxon>Paraburkholderia</taxon>
    </lineage>
</organism>
<dbReference type="AlphaFoldDB" id="A0A6J5H5Y3"/>
<accession>A0A6J5H5Y3</accession>
<evidence type="ECO:0000313" key="1">
    <source>
        <dbReference type="EMBL" id="CAB3810958.1"/>
    </source>
</evidence>